<dbReference type="Proteomes" id="UP000033393">
    <property type="component" value="Unassembled WGS sequence"/>
</dbReference>
<keyword evidence="2 7" id="KW-0813">Transport</keyword>
<dbReference type="SUPFAM" id="SSF161098">
    <property type="entry name" value="MetI-like"/>
    <property type="match status" value="1"/>
</dbReference>
<keyword evidence="5 7" id="KW-1133">Transmembrane helix</keyword>
<keyword evidence="6 7" id="KW-0472">Membrane</keyword>
<dbReference type="Gene3D" id="1.10.3720.10">
    <property type="entry name" value="MetI-like"/>
    <property type="match status" value="1"/>
</dbReference>
<keyword evidence="3" id="KW-1003">Cell membrane</keyword>
<evidence type="ECO:0000256" key="6">
    <source>
        <dbReference type="ARBA" id="ARBA00023136"/>
    </source>
</evidence>
<evidence type="ECO:0000313" key="10">
    <source>
        <dbReference type="Proteomes" id="UP000033393"/>
    </source>
</evidence>
<comment type="caution">
    <text evidence="9">The sequence shown here is derived from an EMBL/GenBank/DDBJ whole genome shotgun (WGS) entry which is preliminary data.</text>
</comment>
<sequence length="247" mass="25928">MKGSRGLLPLVALLAGWQLMGDPASIALPPPAEWFRSLAELHADGELVAALAETLSTYVLGLALAVITGALTGAAIGSSRHLDRALTPSLDFVATVPGAALVPVAVLLLGTGRLTGVLTVAFAVVWPILLNAVTATRAIPAVRLETARTLGFSRVERWRKFVLPSLTPAIVLGTRVASSIAMIVALLADIFGTGHGIGRLLVERQQNLDAPAVWGLLLLVGTFGHLTAAVLARVEAHLLRDWQRSDQ</sequence>
<evidence type="ECO:0000256" key="5">
    <source>
        <dbReference type="ARBA" id="ARBA00022989"/>
    </source>
</evidence>
<feature type="transmembrane region" description="Helical" evidence="7">
    <location>
        <begin position="55"/>
        <end position="77"/>
    </location>
</feature>
<dbReference type="PATRIC" id="fig|68170.10.peg.5555"/>
<dbReference type="GO" id="GO:0005886">
    <property type="term" value="C:plasma membrane"/>
    <property type="evidence" value="ECO:0007669"/>
    <property type="project" value="UniProtKB-SubCell"/>
</dbReference>
<dbReference type="InterPro" id="IPR000515">
    <property type="entry name" value="MetI-like"/>
</dbReference>
<evidence type="ECO:0000256" key="3">
    <source>
        <dbReference type="ARBA" id="ARBA00022475"/>
    </source>
</evidence>
<dbReference type="CDD" id="cd06261">
    <property type="entry name" value="TM_PBP2"/>
    <property type="match status" value="1"/>
</dbReference>
<dbReference type="PANTHER" id="PTHR30151">
    <property type="entry name" value="ALKANE SULFONATE ABC TRANSPORTER-RELATED, MEMBRANE SUBUNIT"/>
    <property type="match status" value="1"/>
</dbReference>
<feature type="domain" description="ABC transmembrane type-1" evidence="8">
    <location>
        <begin position="51"/>
        <end position="235"/>
    </location>
</feature>
<dbReference type="Pfam" id="PF00528">
    <property type="entry name" value="BPD_transp_1"/>
    <property type="match status" value="1"/>
</dbReference>
<evidence type="ECO:0000256" key="1">
    <source>
        <dbReference type="ARBA" id="ARBA00004651"/>
    </source>
</evidence>
<dbReference type="AlphaFoldDB" id="A0A0F0GZG3"/>
<feature type="transmembrane region" description="Helical" evidence="7">
    <location>
        <begin position="116"/>
        <end position="140"/>
    </location>
</feature>
<proteinExistence type="inferred from homology"/>
<dbReference type="GO" id="GO:0055085">
    <property type="term" value="P:transmembrane transport"/>
    <property type="evidence" value="ECO:0007669"/>
    <property type="project" value="InterPro"/>
</dbReference>
<dbReference type="PANTHER" id="PTHR30151:SF0">
    <property type="entry name" value="ABC TRANSPORTER PERMEASE PROTEIN MJ0413-RELATED"/>
    <property type="match status" value="1"/>
</dbReference>
<comment type="similarity">
    <text evidence="7">Belongs to the binding-protein-dependent transport system permease family.</text>
</comment>
<gene>
    <name evidence="9" type="ORF">UK23_22360</name>
</gene>
<evidence type="ECO:0000256" key="2">
    <source>
        <dbReference type="ARBA" id="ARBA00022448"/>
    </source>
</evidence>
<comment type="subcellular location">
    <subcellularLocation>
        <location evidence="1 7">Cell membrane</location>
        <topology evidence="1 7">Multi-pass membrane protein</topology>
    </subcellularLocation>
</comment>
<keyword evidence="4 7" id="KW-0812">Transmembrane</keyword>
<organism evidence="9 10">
    <name type="scientific">Lentzea aerocolonigenes</name>
    <name type="common">Lechevalieria aerocolonigenes</name>
    <name type="synonym">Saccharothrix aerocolonigenes</name>
    <dbReference type="NCBI Taxonomy" id="68170"/>
    <lineage>
        <taxon>Bacteria</taxon>
        <taxon>Bacillati</taxon>
        <taxon>Actinomycetota</taxon>
        <taxon>Actinomycetes</taxon>
        <taxon>Pseudonocardiales</taxon>
        <taxon>Pseudonocardiaceae</taxon>
        <taxon>Lentzea</taxon>
    </lineage>
</organism>
<accession>A0A0F0GZG3</accession>
<keyword evidence="10" id="KW-1185">Reference proteome</keyword>
<feature type="transmembrane region" description="Helical" evidence="7">
    <location>
        <begin position="212"/>
        <end position="234"/>
    </location>
</feature>
<feature type="transmembrane region" description="Helical" evidence="7">
    <location>
        <begin position="89"/>
        <end position="110"/>
    </location>
</feature>
<dbReference type="EMBL" id="JYJG01000153">
    <property type="protein sequence ID" value="KJK46828.1"/>
    <property type="molecule type" value="Genomic_DNA"/>
</dbReference>
<name>A0A0F0GZG3_LENAE</name>
<dbReference type="OrthoDB" id="9808619at2"/>
<reference evidence="9 10" key="1">
    <citation type="submission" date="2015-02" db="EMBL/GenBank/DDBJ databases">
        <authorList>
            <person name="Ju K.-S."/>
            <person name="Doroghazi J.R."/>
            <person name="Metcalf W."/>
        </authorList>
    </citation>
    <scope>NUCLEOTIDE SEQUENCE [LARGE SCALE GENOMIC DNA]</scope>
    <source>
        <strain evidence="9 10">NRRL B-16140</strain>
    </source>
</reference>
<dbReference type="RefSeq" id="WP_045313540.1">
    <property type="nucleotide sequence ID" value="NZ_JYJG01000153.1"/>
</dbReference>
<dbReference type="InterPro" id="IPR035906">
    <property type="entry name" value="MetI-like_sf"/>
</dbReference>
<dbReference type="PROSITE" id="PS50928">
    <property type="entry name" value="ABC_TM1"/>
    <property type="match status" value="1"/>
</dbReference>
<protein>
    <recommendedName>
        <fullName evidence="8">ABC transmembrane type-1 domain-containing protein</fullName>
    </recommendedName>
</protein>
<evidence type="ECO:0000256" key="4">
    <source>
        <dbReference type="ARBA" id="ARBA00022692"/>
    </source>
</evidence>
<evidence type="ECO:0000313" key="9">
    <source>
        <dbReference type="EMBL" id="KJK46828.1"/>
    </source>
</evidence>
<evidence type="ECO:0000259" key="8">
    <source>
        <dbReference type="PROSITE" id="PS50928"/>
    </source>
</evidence>
<evidence type="ECO:0000256" key="7">
    <source>
        <dbReference type="RuleBase" id="RU363032"/>
    </source>
</evidence>
<feature type="transmembrane region" description="Helical" evidence="7">
    <location>
        <begin position="161"/>
        <end position="192"/>
    </location>
</feature>